<evidence type="ECO:0000259" key="4">
    <source>
        <dbReference type="PROSITE" id="PS50106"/>
    </source>
</evidence>
<dbReference type="PANTHER" id="PTHR43343">
    <property type="entry name" value="PEPTIDASE S12"/>
    <property type="match status" value="1"/>
</dbReference>
<dbReference type="SUPFAM" id="SSF50494">
    <property type="entry name" value="Trypsin-like serine proteases"/>
    <property type="match status" value="1"/>
</dbReference>
<keyword evidence="3" id="KW-0812">Transmembrane</keyword>
<dbReference type="Pfam" id="PF13365">
    <property type="entry name" value="Trypsin_2"/>
    <property type="match status" value="1"/>
</dbReference>
<protein>
    <recommendedName>
        <fullName evidence="4">PDZ domain-containing protein</fullName>
    </recommendedName>
</protein>
<proteinExistence type="predicted"/>
<comment type="caution">
    <text evidence="5">The sequence shown here is derived from an EMBL/GenBank/DDBJ whole genome shotgun (WGS) entry which is preliminary data.</text>
</comment>
<evidence type="ECO:0000256" key="3">
    <source>
        <dbReference type="SAM" id="Phobius"/>
    </source>
</evidence>
<dbReference type="InterPro" id="IPR001478">
    <property type="entry name" value="PDZ"/>
</dbReference>
<accession>A0A1F5P5B0</accession>
<evidence type="ECO:0000313" key="6">
    <source>
        <dbReference type="Proteomes" id="UP000176786"/>
    </source>
</evidence>
<dbReference type="AlphaFoldDB" id="A0A1F5P5B0"/>
<dbReference type="SUPFAM" id="SSF50156">
    <property type="entry name" value="PDZ domain-like"/>
    <property type="match status" value="1"/>
</dbReference>
<keyword evidence="2" id="KW-0378">Hydrolase</keyword>
<dbReference type="InterPro" id="IPR001940">
    <property type="entry name" value="Peptidase_S1C"/>
</dbReference>
<dbReference type="Proteomes" id="UP000176786">
    <property type="component" value="Unassembled WGS sequence"/>
</dbReference>
<dbReference type="Gene3D" id="2.30.42.10">
    <property type="match status" value="1"/>
</dbReference>
<organism evidence="5 6">
    <name type="scientific">Candidatus Doudnabacteria bacterium RIFCSPHIGHO2_02_FULL_46_11</name>
    <dbReference type="NCBI Taxonomy" id="1817832"/>
    <lineage>
        <taxon>Bacteria</taxon>
        <taxon>Candidatus Doudnaibacteriota</taxon>
    </lineage>
</organism>
<name>A0A1F5P5B0_9BACT</name>
<dbReference type="STRING" id="1817832.A3J48_02875"/>
<dbReference type="Pfam" id="PF13180">
    <property type="entry name" value="PDZ_2"/>
    <property type="match status" value="1"/>
</dbReference>
<dbReference type="InterPro" id="IPR036034">
    <property type="entry name" value="PDZ_sf"/>
</dbReference>
<evidence type="ECO:0000256" key="1">
    <source>
        <dbReference type="ARBA" id="ARBA00022670"/>
    </source>
</evidence>
<dbReference type="SMART" id="SM00228">
    <property type="entry name" value="PDZ"/>
    <property type="match status" value="1"/>
</dbReference>
<dbReference type="EMBL" id="MFES01000027">
    <property type="protein sequence ID" value="OGE85093.1"/>
    <property type="molecule type" value="Genomic_DNA"/>
</dbReference>
<evidence type="ECO:0000313" key="5">
    <source>
        <dbReference type="EMBL" id="OGE85093.1"/>
    </source>
</evidence>
<gene>
    <name evidence="5" type="ORF">A3J48_02875</name>
</gene>
<dbReference type="GO" id="GO:0004252">
    <property type="term" value="F:serine-type endopeptidase activity"/>
    <property type="evidence" value="ECO:0007669"/>
    <property type="project" value="InterPro"/>
</dbReference>
<evidence type="ECO:0000256" key="2">
    <source>
        <dbReference type="ARBA" id="ARBA00022801"/>
    </source>
</evidence>
<keyword evidence="3" id="KW-1133">Transmembrane helix</keyword>
<reference evidence="5 6" key="1">
    <citation type="journal article" date="2016" name="Nat. Commun.">
        <title>Thousands of microbial genomes shed light on interconnected biogeochemical processes in an aquifer system.</title>
        <authorList>
            <person name="Anantharaman K."/>
            <person name="Brown C.T."/>
            <person name="Hug L.A."/>
            <person name="Sharon I."/>
            <person name="Castelle C.J."/>
            <person name="Probst A.J."/>
            <person name="Thomas B.C."/>
            <person name="Singh A."/>
            <person name="Wilkins M.J."/>
            <person name="Karaoz U."/>
            <person name="Brodie E.L."/>
            <person name="Williams K.H."/>
            <person name="Hubbard S.S."/>
            <person name="Banfield J.F."/>
        </authorList>
    </citation>
    <scope>NUCLEOTIDE SEQUENCE [LARGE SCALE GENOMIC DNA]</scope>
</reference>
<feature type="domain" description="PDZ" evidence="4">
    <location>
        <begin position="350"/>
        <end position="397"/>
    </location>
</feature>
<keyword evidence="1" id="KW-0645">Protease</keyword>
<keyword evidence="3" id="KW-0472">Membrane</keyword>
<dbReference type="InterPro" id="IPR051201">
    <property type="entry name" value="Chloro_Bact_Ser_Proteases"/>
</dbReference>
<sequence length="416" mass="44339">MFEDEETDKKTQVEYLQSVPAVQSAKENIKTRSTIFAAFIAGVLGGIFAVSLMSDFSAQDGGILNNIERTVVDEESAVINVVERTEPAIVSVVGTKKVASLRQPGDLDDFFFFFPFSLTPRPTQDSEEEQKVSAGTGFFVRSDGLLATNKHVIADNTASYKVLTNDGKEYAAQVVARDPVNDIALLKVEGNNFPVLELGNSDDIKVGQKVIAIGNALGQFSNTVTTGVVSGINRSIVASGETSGPSQIDGAIQTDAAINPGNSGGPLLDLSGRVLGINTAISLEGQLLGFAIPSNDLKKDIEVYTERKTIVKPYIGVHYIMISEGLRLERNLTVKQGALIAASSPDEPAVVPGSPANQAGLREGDVILKVAGEEVNLNHSLAAALRNLNPGQTVELLIYRDGEEIKINITLGERED</sequence>
<feature type="transmembrane region" description="Helical" evidence="3">
    <location>
        <begin position="34"/>
        <end position="53"/>
    </location>
</feature>
<dbReference type="PRINTS" id="PR00834">
    <property type="entry name" value="PROTEASES2C"/>
</dbReference>
<dbReference type="GO" id="GO:0006508">
    <property type="term" value="P:proteolysis"/>
    <property type="evidence" value="ECO:0007669"/>
    <property type="project" value="UniProtKB-KW"/>
</dbReference>
<dbReference type="CDD" id="cd06779">
    <property type="entry name" value="cpPDZ_Deg_HtrA-like"/>
    <property type="match status" value="1"/>
</dbReference>
<dbReference type="PROSITE" id="PS50106">
    <property type="entry name" value="PDZ"/>
    <property type="match status" value="1"/>
</dbReference>
<dbReference type="PANTHER" id="PTHR43343:SF3">
    <property type="entry name" value="PROTEASE DO-LIKE 8, CHLOROPLASTIC"/>
    <property type="match status" value="1"/>
</dbReference>
<dbReference type="InterPro" id="IPR009003">
    <property type="entry name" value="Peptidase_S1_PA"/>
</dbReference>
<dbReference type="Gene3D" id="2.40.10.120">
    <property type="match status" value="1"/>
</dbReference>